<organism evidence="1 2">
    <name type="scientific">Drechslerella dactyloides</name>
    <name type="common">Nematode-trapping fungus</name>
    <name type="synonym">Arthrobotrys dactyloides</name>
    <dbReference type="NCBI Taxonomy" id="74499"/>
    <lineage>
        <taxon>Eukaryota</taxon>
        <taxon>Fungi</taxon>
        <taxon>Dikarya</taxon>
        <taxon>Ascomycota</taxon>
        <taxon>Pezizomycotina</taxon>
        <taxon>Orbiliomycetes</taxon>
        <taxon>Orbiliales</taxon>
        <taxon>Orbiliaceae</taxon>
        <taxon>Drechslerella</taxon>
    </lineage>
</organism>
<evidence type="ECO:0000313" key="2">
    <source>
        <dbReference type="Proteomes" id="UP001221413"/>
    </source>
</evidence>
<evidence type="ECO:0000313" key="1">
    <source>
        <dbReference type="EMBL" id="KAJ6256753.1"/>
    </source>
</evidence>
<protein>
    <submittedName>
        <fullName evidence="1">Uncharacterized protein</fullName>
    </submittedName>
</protein>
<dbReference type="AlphaFoldDB" id="A0AAD6IQZ1"/>
<dbReference type="EMBL" id="JAQGDS010000012">
    <property type="protein sequence ID" value="KAJ6256753.1"/>
    <property type="molecule type" value="Genomic_DNA"/>
</dbReference>
<sequence>MDGVSYGMFSDVSNSKAKDAMINAIRHAASDVLERALPWCPPEEYMKISLAAWKIFRVVAMTISGLDEWLKRSLEKITDLW</sequence>
<gene>
    <name evidence="1" type="ORF">Dda_8620</name>
</gene>
<keyword evidence="2" id="KW-1185">Reference proteome</keyword>
<name>A0AAD6IQZ1_DREDA</name>
<dbReference type="Proteomes" id="UP001221413">
    <property type="component" value="Unassembled WGS sequence"/>
</dbReference>
<accession>A0AAD6IQZ1</accession>
<reference evidence="1" key="1">
    <citation type="submission" date="2023-01" db="EMBL/GenBank/DDBJ databases">
        <title>The chitinases involved in constricting ring structure development in the nematode-trapping fungus Drechslerella dactyloides.</title>
        <authorList>
            <person name="Wang R."/>
            <person name="Zhang L."/>
            <person name="Tang P."/>
            <person name="Li S."/>
            <person name="Liang L."/>
        </authorList>
    </citation>
    <scope>NUCLEOTIDE SEQUENCE</scope>
    <source>
        <strain evidence="1">YMF1.00031</strain>
    </source>
</reference>
<proteinExistence type="predicted"/>
<comment type="caution">
    <text evidence="1">The sequence shown here is derived from an EMBL/GenBank/DDBJ whole genome shotgun (WGS) entry which is preliminary data.</text>
</comment>